<evidence type="ECO:0000256" key="1">
    <source>
        <dbReference type="ARBA" id="ARBA00001771"/>
    </source>
</evidence>
<protein>
    <recommendedName>
        <fullName evidence="4">hydroxyethylthiazole kinase</fullName>
        <ecNumber evidence="4">2.7.1.50</ecNumber>
    </recommendedName>
</protein>
<evidence type="ECO:0000256" key="4">
    <source>
        <dbReference type="ARBA" id="ARBA00012129"/>
    </source>
</evidence>
<keyword evidence="10" id="KW-0460">Magnesium</keyword>
<evidence type="ECO:0000256" key="7">
    <source>
        <dbReference type="ARBA" id="ARBA00022741"/>
    </source>
</evidence>
<dbReference type="GO" id="GO:0000287">
    <property type="term" value="F:magnesium ion binding"/>
    <property type="evidence" value="ECO:0007669"/>
    <property type="project" value="InterPro"/>
</dbReference>
<dbReference type="UniPathway" id="UPA00060">
    <property type="reaction ID" value="UER00139"/>
</dbReference>
<dbReference type="PIRSF" id="PIRSF000513">
    <property type="entry name" value="Thz_kinase"/>
    <property type="match status" value="1"/>
</dbReference>
<dbReference type="GO" id="GO:0009228">
    <property type="term" value="P:thiamine biosynthetic process"/>
    <property type="evidence" value="ECO:0007669"/>
    <property type="project" value="UniProtKB-KW"/>
</dbReference>
<dbReference type="EC" id="2.7.1.50" evidence="4"/>
<evidence type="ECO:0000256" key="2">
    <source>
        <dbReference type="ARBA" id="ARBA00001946"/>
    </source>
</evidence>
<reference evidence="12 15" key="1">
    <citation type="submission" date="2018-02" db="EMBL/GenBank/DDBJ databases">
        <authorList>
            <person name="Rodrigo-Torres L."/>
            <person name="Arahal R. D."/>
            <person name="Lucena T."/>
        </authorList>
    </citation>
    <scope>NUCLEOTIDE SEQUENCE [LARGE SCALE GENOMIC DNA]</scope>
    <source>
        <strain evidence="12 15">CECT 8486</strain>
    </source>
</reference>
<dbReference type="Proteomes" id="UP000239237">
    <property type="component" value="Unassembled WGS sequence"/>
</dbReference>
<evidence type="ECO:0000313" key="13">
    <source>
        <dbReference type="EMBL" id="SPE06842.1"/>
    </source>
</evidence>
<dbReference type="InterPro" id="IPR000417">
    <property type="entry name" value="Hyethyz_kinase"/>
</dbReference>
<evidence type="ECO:0000256" key="10">
    <source>
        <dbReference type="ARBA" id="ARBA00022842"/>
    </source>
</evidence>
<name>A0A2N9K8C9_9LACO</name>
<evidence type="ECO:0000256" key="11">
    <source>
        <dbReference type="ARBA" id="ARBA00022977"/>
    </source>
</evidence>
<sequence>MGSVAMKNELIKIKSILPLQKPPLVHCIINDITLETVANTILYLGGKPIMSSDTREFSSLFESTDALLLNMGRLNESHEQSLRQASSLTDMTKKPTVVDLVGYGITNERTKLGIAMAHNHPTVIKGNTSEIRRFVGLPSLAKGIDGTSSDQHDQALKDLIFSLKQITTDYADTVFLATGKKDVIVQNDKHLILNNGVDELNKFVGTGDMVGAMITTLLGVGKDPWVASQFAISYLNIAAEKALLLTNGGMENFRREVLNQIDLLCNDPQWVFNIKYS</sequence>
<dbReference type="EMBL" id="OKQR01000001">
    <property type="protein sequence ID" value="SPD91608.1"/>
    <property type="molecule type" value="Genomic_DNA"/>
</dbReference>
<dbReference type="InterPro" id="IPR029056">
    <property type="entry name" value="Ribokinase-like"/>
</dbReference>
<evidence type="ECO:0000313" key="12">
    <source>
        <dbReference type="EMBL" id="SPD91608.1"/>
    </source>
</evidence>
<evidence type="ECO:0000256" key="9">
    <source>
        <dbReference type="ARBA" id="ARBA00022840"/>
    </source>
</evidence>
<proteinExistence type="predicted"/>
<keyword evidence="9" id="KW-0067">ATP-binding</keyword>
<dbReference type="Proteomes" id="UP000237923">
    <property type="component" value="Unassembled WGS sequence"/>
</dbReference>
<evidence type="ECO:0000256" key="5">
    <source>
        <dbReference type="ARBA" id="ARBA00022679"/>
    </source>
</evidence>
<keyword evidence="7" id="KW-0547">Nucleotide-binding</keyword>
<keyword evidence="6" id="KW-0479">Metal-binding</keyword>
<dbReference type="GO" id="GO:0004417">
    <property type="term" value="F:hydroxyethylthiazole kinase activity"/>
    <property type="evidence" value="ECO:0007669"/>
    <property type="project" value="UniProtKB-EC"/>
</dbReference>
<dbReference type="EMBL" id="OKQU01000001">
    <property type="protein sequence ID" value="SPE06842.1"/>
    <property type="molecule type" value="Genomic_DNA"/>
</dbReference>
<dbReference type="Pfam" id="PF02110">
    <property type="entry name" value="HK"/>
    <property type="match status" value="1"/>
</dbReference>
<reference evidence="13 14" key="2">
    <citation type="submission" date="2018-02" db="EMBL/GenBank/DDBJ databases">
        <authorList>
            <person name="Cohen D.B."/>
            <person name="Kent A.D."/>
        </authorList>
    </citation>
    <scope>NUCLEOTIDE SEQUENCE [LARGE SCALE GENOMIC DNA]</scope>
    <source>
        <strain evidence="13 14">CECT 9216</strain>
    </source>
</reference>
<evidence type="ECO:0000313" key="14">
    <source>
        <dbReference type="Proteomes" id="UP000237923"/>
    </source>
</evidence>
<keyword evidence="11" id="KW-0784">Thiamine biosynthesis</keyword>
<dbReference type="AlphaFoldDB" id="A0A2N9K8C9"/>
<keyword evidence="15" id="KW-1185">Reference proteome</keyword>
<evidence type="ECO:0000256" key="3">
    <source>
        <dbReference type="ARBA" id="ARBA00004868"/>
    </source>
</evidence>
<dbReference type="CDD" id="cd01170">
    <property type="entry name" value="THZ_kinase"/>
    <property type="match status" value="1"/>
</dbReference>
<comment type="pathway">
    <text evidence="3">Cofactor biosynthesis; thiamine diphosphate biosynthesis; 4-methyl-5-(2-phosphoethyl)-thiazole from 5-(2-hydroxyethyl)-4-methylthiazole: step 1/1.</text>
</comment>
<evidence type="ECO:0000256" key="8">
    <source>
        <dbReference type="ARBA" id="ARBA00022777"/>
    </source>
</evidence>
<dbReference type="Gene3D" id="3.40.1190.20">
    <property type="match status" value="1"/>
</dbReference>
<dbReference type="PRINTS" id="PR01099">
    <property type="entry name" value="HYETHTZKNASE"/>
</dbReference>
<dbReference type="SUPFAM" id="SSF53613">
    <property type="entry name" value="Ribokinase-like"/>
    <property type="match status" value="1"/>
</dbReference>
<accession>A0A2N9K8C9</accession>
<evidence type="ECO:0000256" key="6">
    <source>
        <dbReference type="ARBA" id="ARBA00022723"/>
    </source>
</evidence>
<organism evidence="13 14">
    <name type="scientific">Leuconostoc suionicum</name>
    <dbReference type="NCBI Taxonomy" id="1511761"/>
    <lineage>
        <taxon>Bacteria</taxon>
        <taxon>Bacillati</taxon>
        <taxon>Bacillota</taxon>
        <taxon>Bacilli</taxon>
        <taxon>Lactobacillales</taxon>
        <taxon>Lactobacillaceae</taxon>
        <taxon>Leuconostoc</taxon>
    </lineage>
</organism>
<dbReference type="GO" id="GO:0005524">
    <property type="term" value="F:ATP binding"/>
    <property type="evidence" value="ECO:0007669"/>
    <property type="project" value="UniProtKB-KW"/>
</dbReference>
<gene>
    <name evidence="13" type="primary">thiM_1</name>
    <name evidence="12" type="ORF">LES8486_00590</name>
    <name evidence="13" type="ORF">LES9216_00737</name>
</gene>
<evidence type="ECO:0000313" key="15">
    <source>
        <dbReference type="Proteomes" id="UP000239237"/>
    </source>
</evidence>
<dbReference type="GO" id="GO:0009229">
    <property type="term" value="P:thiamine diphosphate biosynthetic process"/>
    <property type="evidence" value="ECO:0007669"/>
    <property type="project" value="UniProtKB-UniPathway"/>
</dbReference>
<comment type="catalytic activity">
    <reaction evidence="1">
        <text>5-(2-hydroxyethyl)-4-methylthiazole + ATP = 4-methyl-5-(2-phosphooxyethyl)-thiazole + ADP + H(+)</text>
        <dbReference type="Rhea" id="RHEA:24212"/>
        <dbReference type="ChEBI" id="CHEBI:15378"/>
        <dbReference type="ChEBI" id="CHEBI:17957"/>
        <dbReference type="ChEBI" id="CHEBI:30616"/>
        <dbReference type="ChEBI" id="CHEBI:58296"/>
        <dbReference type="ChEBI" id="CHEBI:456216"/>
        <dbReference type="EC" id="2.7.1.50"/>
    </reaction>
</comment>
<keyword evidence="5 13" id="KW-0808">Transferase</keyword>
<comment type="cofactor">
    <cofactor evidence="2">
        <name>Mg(2+)</name>
        <dbReference type="ChEBI" id="CHEBI:18420"/>
    </cofactor>
</comment>
<keyword evidence="8 13" id="KW-0418">Kinase</keyword>